<dbReference type="PROSITE" id="PS51819">
    <property type="entry name" value="VOC"/>
    <property type="match status" value="1"/>
</dbReference>
<dbReference type="InterPro" id="IPR029068">
    <property type="entry name" value="Glyas_Bleomycin-R_OHBP_Dase"/>
</dbReference>
<evidence type="ECO:0000313" key="2">
    <source>
        <dbReference type="EMBL" id="TDF87200.1"/>
    </source>
</evidence>
<comment type="caution">
    <text evidence="2">The sequence shown here is derived from an EMBL/GenBank/DDBJ whole genome shotgun (WGS) entry which is preliminary data.</text>
</comment>
<feature type="domain" description="VOC" evidence="1">
    <location>
        <begin position="149"/>
        <end position="275"/>
    </location>
</feature>
<gene>
    <name evidence="2" type="ORF">E1809_25130</name>
</gene>
<reference evidence="2 3" key="1">
    <citation type="submission" date="2019-03" db="EMBL/GenBank/DDBJ databases">
        <title>Whole genome sequence of Arthrobacter sp JH1-1.</title>
        <authorList>
            <person name="Trinh H.N."/>
        </authorList>
    </citation>
    <scope>NUCLEOTIDE SEQUENCE [LARGE SCALE GENOMIC DNA]</scope>
    <source>
        <strain evidence="2 3">JH1-1</strain>
    </source>
</reference>
<dbReference type="SUPFAM" id="SSF54593">
    <property type="entry name" value="Glyoxalase/Bleomycin resistance protein/Dihydroxybiphenyl dioxygenase"/>
    <property type="match status" value="1"/>
</dbReference>
<dbReference type="AlphaFoldDB" id="A0A4R5K6T9"/>
<dbReference type="EMBL" id="SMRU01000055">
    <property type="protein sequence ID" value="TDF87200.1"/>
    <property type="molecule type" value="Genomic_DNA"/>
</dbReference>
<name>A0A4R5K6T9_9MICC</name>
<protein>
    <recommendedName>
        <fullName evidence="1">VOC domain-containing protein</fullName>
    </recommendedName>
</protein>
<evidence type="ECO:0000259" key="1">
    <source>
        <dbReference type="PROSITE" id="PS51819"/>
    </source>
</evidence>
<accession>A0A4R5K6T9</accession>
<dbReference type="OrthoDB" id="2613830at2"/>
<sequence length="299" mass="31565">MMNRARTRGIDHFGLTVGSLEDAIHDLRNALGAGLCYIEGPIRDPEPGWMSAKLGARGSCTLRIAALNVLGTNLELFDYAGAAQRSWTSPPGAAGTFFLLLRTPTPERIISRLFNEDAVVRPVEHPVPGYEMGLPSGIHLAIQHGPAEQLLGAVCLNRYDHDRALTEFTGTFGLREVEAVTAFGASGTVLAGDHGAPLAVLHGHSPAPRPANSDPGGHHVAFHSDDIDASLASLAAATRYVPRGAPETITDGPIAGDRWVYLDSPFGLQLEVINMPDGTLPYEAGASALRAPITIGAFA</sequence>
<proteinExistence type="predicted"/>
<evidence type="ECO:0000313" key="3">
    <source>
        <dbReference type="Proteomes" id="UP000295511"/>
    </source>
</evidence>
<organism evidence="2 3">
    <name type="scientific">Arthrobacter terricola</name>
    <dbReference type="NCBI Taxonomy" id="2547396"/>
    <lineage>
        <taxon>Bacteria</taxon>
        <taxon>Bacillati</taxon>
        <taxon>Actinomycetota</taxon>
        <taxon>Actinomycetes</taxon>
        <taxon>Micrococcales</taxon>
        <taxon>Micrococcaceae</taxon>
        <taxon>Arthrobacter</taxon>
    </lineage>
</organism>
<dbReference type="Gene3D" id="3.10.180.10">
    <property type="entry name" value="2,3-Dihydroxybiphenyl 1,2-Dioxygenase, domain 1"/>
    <property type="match status" value="2"/>
</dbReference>
<dbReference type="RefSeq" id="WP_133206970.1">
    <property type="nucleotide sequence ID" value="NZ_SMRU01000055.1"/>
</dbReference>
<keyword evidence="3" id="KW-1185">Reference proteome</keyword>
<dbReference type="Proteomes" id="UP000295511">
    <property type="component" value="Unassembled WGS sequence"/>
</dbReference>
<dbReference type="InterPro" id="IPR037523">
    <property type="entry name" value="VOC_core"/>
</dbReference>